<evidence type="ECO:0000313" key="21">
    <source>
        <dbReference type="Proteomes" id="UP000269721"/>
    </source>
</evidence>
<feature type="domain" description="Histone deacetylase" evidence="19">
    <location>
        <begin position="22"/>
        <end position="192"/>
    </location>
</feature>
<dbReference type="EMBL" id="KZ998586">
    <property type="protein sequence ID" value="RKO85966.1"/>
    <property type="molecule type" value="Genomic_DNA"/>
</dbReference>
<dbReference type="InterPro" id="IPR023801">
    <property type="entry name" value="His_deacetylse_dom"/>
</dbReference>
<dbReference type="GO" id="GO:0005634">
    <property type="term" value="C:nucleus"/>
    <property type="evidence" value="ECO:0007669"/>
    <property type="project" value="UniProtKB-SubCell"/>
</dbReference>
<evidence type="ECO:0000256" key="2">
    <source>
        <dbReference type="ARBA" id="ARBA00004123"/>
    </source>
</evidence>
<dbReference type="SUPFAM" id="SSF52768">
    <property type="entry name" value="Arginase/deacetylase"/>
    <property type="match status" value="1"/>
</dbReference>
<keyword evidence="10" id="KW-0479">Metal-binding</keyword>
<dbReference type="Proteomes" id="UP000269721">
    <property type="component" value="Unassembled WGS sequence"/>
</dbReference>
<dbReference type="GO" id="GO:0005737">
    <property type="term" value="C:cytoplasm"/>
    <property type="evidence" value="ECO:0007669"/>
    <property type="project" value="UniProtKB-SubCell"/>
</dbReference>
<keyword evidence="12" id="KW-0156">Chromatin regulator</keyword>
<dbReference type="InterPro" id="IPR000286">
    <property type="entry name" value="HDACs"/>
</dbReference>
<evidence type="ECO:0000256" key="6">
    <source>
        <dbReference type="ARBA" id="ARBA00012111"/>
    </source>
</evidence>
<evidence type="ECO:0000313" key="20">
    <source>
        <dbReference type="EMBL" id="RKO85966.1"/>
    </source>
</evidence>
<dbReference type="PRINTS" id="PR01271">
    <property type="entry name" value="HISDACETLASE"/>
</dbReference>
<dbReference type="InterPro" id="IPR037138">
    <property type="entry name" value="His_deacetylse_dom_sf"/>
</dbReference>
<evidence type="ECO:0000256" key="14">
    <source>
        <dbReference type="ARBA" id="ARBA00023163"/>
    </source>
</evidence>
<evidence type="ECO:0000256" key="10">
    <source>
        <dbReference type="ARBA" id="ARBA00022723"/>
    </source>
</evidence>
<keyword evidence="8" id="KW-0963">Cytoplasm</keyword>
<evidence type="ECO:0000256" key="13">
    <source>
        <dbReference type="ARBA" id="ARBA00023015"/>
    </source>
</evidence>
<evidence type="ECO:0000256" key="16">
    <source>
        <dbReference type="ARBA" id="ARBA00040347"/>
    </source>
</evidence>
<comment type="cofactor">
    <cofactor evidence="1">
        <name>a divalent metal cation</name>
        <dbReference type="ChEBI" id="CHEBI:60240"/>
    </cofactor>
</comment>
<proteinExistence type="inferred from homology"/>
<dbReference type="GO" id="GO:0141221">
    <property type="term" value="F:histone deacetylase activity, hydrolytic mechanism"/>
    <property type="evidence" value="ECO:0007669"/>
    <property type="project" value="UniProtKB-EC"/>
</dbReference>
<keyword evidence="14" id="KW-0804">Transcription</keyword>
<evidence type="ECO:0000256" key="17">
    <source>
        <dbReference type="ARBA" id="ARBA00041964"/>
    </source>
</evidence>
<keyword evidence="9" id="KW-0678">Repressor</keyword>
<dbReference type="InterPro" id="IPR023696">
    <property type="entry name" value="Ureohydrolase_dom_sf"/>
</dbReference>
<dbReference type="Pfam" id="PF00850">
    <property type="entry name" value="Hist_deacetyl"/>
    <property type="match status" value="1"/>
</dbReference>
<dbReference type="EC" id="3.5.1.98" evidence="6"/>
<reference evidence="21" key="1">
    <citation type="journal article" date="2018" name="Nat. Microbiol.">
        <title>Leveraging single-cell genomics to expand the fungal tree of life.</title>
        <authorList>
            <person name="Ahrendt S.R."/>
            <person name="Quandt C.A."/>
            <person name="Ciobanu D."/>
            <person name="Clum A."/>
            <person name="Salamov A."/>
            <person name="Andreopoulos B."/>
            <person name="Cheng J.F."/>
            <person name="Woyke T."/>
            <person name="Pelin A."/>
            <person name="Henrissat B."/>
            <person name="Reynolds N.K."/>
            <person name="Benny G.L."/>
            <person name="Smith M.E."/>
            <person name="James T.Y."/>
            <person name="Grigoriev I.V."/>
        </authorList>
    </citation>
    <scope>NUCLEOTIDE SEQUENCE [LARGE SCALE GENOMIC DNA]</scope>
</reference>
<dbReference type="InterPro" id="IPR003084">
    <property type="entry name" value="HDAC_I/II"/>
</dbReference>
<keyword evidence="15" id="KW-0539">Nucleus</keyword>
<evidence type="ECO:0000256" key="4">
    <source>
        <dbReference type="ARBA" id="ARBA00004496"/>
    </source>
</evidence>
<evidence type="ECO:0000256" key="1">
    <source>
        <dbReference type="ARBA" id="ARBA00001968"/>
    </source>
</evidence>
<comment type="subcellular location">
    <subcellularLocation>
        <location evidence="3">Chromosome</location>
    </subcellularLocation>
    <subcellularLocation>
        <location evidence="4">Cytoplasm</location>
    </subcellularLocation>
    <subcellularLocation>
        <location evidence="2">Nucleus</location>
    </subcellularLocation>
</comment>
<dbReference type="Gene3D" id="3.40.800.20">
    <property type="entry name" value="Histone deacetylase domain"/>
    <property type="match status" value="1"/>
</dbReference>
<evidence type="ECO:0000256" key="3">
    <source>
        <dbReference type="ARBA" id="ARBA00004286"/>
    </source>
</evidence>
<evidence type="ECO:0000256" key="7">
    <source>
        <dbReference type="ARBA" id="ARBA00022454"/>
    </source>
</evidence>
<dbReference type="PANTHER" id="PTHR10625:SF14">
    <property type="entry name" value="HISTONE DEACETYLASE 8"/>
    <property type="match status" value="1"/>
</dbReference>
<evidence type="ECO:0000256" key="5">
    <source>
        <dbReference type="ARBA" id="ARBA00006457"/>
    </source>
</evidence>
<dbReference type="PANTHER" id="PTHR10625">
    <property type="entry name" value="HISTONE DEACETYLASE HDAC1-RELATED"/>
    <property type="match status" value="1"/>
</dbReference>
<organism evidence="20 21">
    <name type="scientific">Blyttiomyces helicus</name>
    <dbReference type="NCBI Taxonomy" id="388810"/>
    <lineage>
        <taxon>Eukaryota</taxon>
        <taxon>Fungi</taxon>
        <taxon>Fungi incertae sedis</taxon>
        <taxon>Chytridiomycota</taxon>
        <taxon>Chytridiomycota incertae sedis</taxon>
        <taxon>Chytridiomycetes</taxon>
        <taxon>Chytridiomycetes incertae sedis</taxon>
        <taxon>Blyttiomyces</taxon>
    </lineage>
</organism>
<evidence type="ECO:0000256" key="9">
    <source>
        <dbReference type="ARBA" id="ARBA00022491"/>
    </source>
</evidence>
<keyword evidence="11" id="KW-0378">Hydrolase</keyword>
<name>A0A4P9W747_9FUNG</name>
<dbReference type="PRINTS" id="PR01270">
    <property type="entry name" value="HDASUPER"/>
</dbReference>
<dbReference type="AlphaFoldDB" id="A0A4P9W747"/>
<evidence type="ECO:0000256" key="15">
    <source>
        <dbReference type="ARBA" id="ARBA00023242"/>
    </source>
</evidence>
<dbReference type="GO" id="GO:0005694">
    <property type="term" value="C:chromosome"/>
    <property type="evidence" value="ECO:0007669"/>
    <property type="project" value="UniProtKB-SubCell"/>
</dbReference>
<keyword evidence="13" id="KW-0805">Transcription regulation</keyword>
<gene>
    <name evidence="20" type="ORF">BDK51DRAFT_47419</name>
</gene>
<accession>A0A4P9W747</accession>
<dbReference type="GO" id="GO:0046872">
    <property type="term" value="F:metal ion binding"/>
    <property type="evidence" value="ECO:0007669"/>
    <property type="project" value="UniProtKB-KW"/>
</dbReference>
<keyword evidence="7" id="KW-0158">Chromosome</keyword>
<keyword evidence="21" id="KW-1185">Reference proteome</keyword>
<evidence type="ECO:0000259" key="19">
    <source>
        <dbReference type="Pfam" id="PF00850"/>
    </source>
</evidence>
<sequence>MSQAFETDSRLTLPCLRLRQSSHVVSLVAAYDLVKYMRIIPPVPATAQQLCEYHSDDYIDFLLTAETLDSTTESFTELAEEFGLQYDCPVFPGMANYVTHVAGGSLSAARALADGDCDVAIHWDGGRDEASGFCYVNDIVLAIGQLQETFPRIMYIDIDVHHGDGVEKAFAFSPRVLTVSFHRQELGFFPGETLVGS</sequence>
<evidence type="ECO:0000256" key="8">
    <source>
        <dbReference type="ARBA" id="ARBA00022490"/>
    </source>
</evidence>
<comment type="similarity">
    <text evidence="5">Belongs to the histone deacetylase family. HD type 1 subfamily.</text>
</comment>
<evidence type="ECO:0000256" key="11">
    <source>
        <dbReference type="ARBA" id="ARBA00022801"/>
    </source>
</evidence>
<dbReference type="OrthoDB" id="73273at2759"/>
<protein>
    <recommendedName>
        <fullName evidence="16">Histone deacetylase 8</fullName>
        <ecNumber evidence="6">3.5.1.98</ecNumber>
    </recommendedName>
    <alternativeName>
        <fullName evidence="17">Protein deacetylase HDAC8</fullName>
    </alternativeName>
    <alternativeName>
        <fullName evidence="18">Protein decrotonylase HDAC8</fullName>
    </alternativeName>
</protein>
<evidence type="ECO:0000256" key="12">
    <source>
        <dbReference type="ARBA" id="ARBA00022853"/>
    </source>
</evidence>
<dbReference type="GO" id="GO:0031507">
    <property type="term" value="P:heterochromatin formation"/>
    <property type="evidence" value="ECO:0007669"/>
    <property type="project" value="TreeGrafter"/>
</dbReference>
<evidence type="ECO:0000256" key="18">
    <source>
        <dbReference type="ARBA" id="ARBA00042783"/>
    </source>
</evidence>